<dbReference type="GO" id="GO:0006935">
    <property type="term" value="P:chemotaxis"/>
    <property type="evidence" value="ECO:0007669"/>
    <property type="project" value="InterPro"/>
</dbReference>
<evidence type="ECO:0000313" key="3">
    <source>
        <dbReference type="Proteomes" id="UP000705823"/>
    </source>
</evidence>
<dbReference type="AlphaFoldDB" id="A0A8J8TDL5"/>
<organism evidence="2 3">
    <name type="scientific">Halonotius terrestris</name>
    <dbReference type="NCBI Taxonomy" id="2487750"/>
    <lineage>
        <taxon>Archaea</taxon>
        <taxon>Methanobacteriati</taxon>
        <taxon>Methanobacteriota</taxon>
        <taxon>Stenosarchaea group</taxon>
        <taxon>Halobacteria</taxon>
        <taxon>Halobacteriales</taxon>
        <taxon>Haloferacaceae</taxon>
        <taxon>Halonotius</taxon>
    </lineage>
</organism>
<name>A0A8J8TDL5_9EURY</name>
<dbReference type="Proteomes" id="UP000705823">
    <property type="component" value="Unassembled WGS sequence"/>
</dbReference>
<dbReference type="Pfam" id="PF04283">
    <property type="entry name" value="CheF-arch"/>
    <property type="match status" value="1"/>
</dbReference>
<evidence type="ECO:0000256" key="1">
    <source>
        <dbReference type="SAM" id="MobiDB-lite"/>
    </source>
</evidence>
<gene>
    <name evidence="2" type="ORF">EGH24_00425</name>
</gene>
<dbReference type="OrthoDB" id="341353at2157"/>
<evidence type="ECO:0000313" key="2">
    <source>
        <dbReference type="EMBL" id="TQQ83304.1"/>
    </source>
</evidence>
<dbReference type="RefSeq" id="WP_142978210.1">
    <property type="nucleotide sequence ID" value="NZ_RKLU01000001.1"/>
</dbReference>
<keyword evidence="3" id="KW-1185">Reference proteome</keyword>
<feature type="region of interest" description="Disordered" evidence="1">
    <location>
        <begin position="1"/>
        <end position="27"/>
    </location>
</feature>
<comment type="caution">
    <text evidence="2">The sequence shown here is derived from an EMBL/GenBank/DDBJ whole genome shotgun (WGS) entry which is preliminary data.</text>
</comment>
<reference evidence="2" key="1">
    <citation type="submission" date="2019-02" db="EMBL/GenBank/DDBJ databases">
        <title>Halonotius sp. a new haloarchaeum isolated from saline soil.</title>
        <authorList>
            <person name="Duran-Viseras A."/>
            <person name="Sanchez-Porro C."/>
            <person name="Ventosa A."/>
        </authorList>
    </citation>
    <scope>NUCLEOTIDE SEQUENCE</scope>
    <source>
        <strain evidence="2">F15B</strain>
    </source>
</reference>
<dbReference type="InterPro" id="IPR007381">
    <property type="entry name" value="CheF1/F2"/>
</dbReference>
<accession>A0A8J8TDL5</accession>
<protein>
    <submittedName>
        <fullName evidence="2">Uncharacterized protein</fullName>
    </submittedName>
</protein>
<proteinExistence type="predicted"/>
<sequence>MTADPDDVQDRLLEGTGSSDSEPPAADLAAVPAGVTHPARKGGRVTDVSAVAARLTLADETLQIRDADGDLADFDLRFSDIVYYREDHQEINGRTVESLSIRHVQPPAAAVTTAVSVWDDAAHDRLREVVADYYRRQRDAIDDLSLSGPQLELLVRCYSMGGELDPSAMLSKSTAELTELFEPLRAAGLLRKGDTGVFLTGRGYLVVNEEIDDETM</sequence>
<dbReference type="EMBL" id="RKLU01000001">
    <property type="protein sequence ID" value="TQQ83304.1"/>
    <property type="molecule type" value="Genomic_DNA"/>
</dbReference>